<name>B4SFE6_PELPB</name>
<dbReference type="Proteomes" id="UP000002724">
    <property type="component" value="Chromosome"/>
</dbReference>
<dbReference type="Pfam" id="PF00675">
    <property type="entry name" value="Peptidase_M16"/>
    <property type="match status" value="1"/>
</dbReference>
<feature type="domain" description="Peptidase M16 C-terminal" evidence="5">
    <location>
        <begin position="182"/>
        <end position="358"/>
    </location>
</feature>
<proteinExistence type="inferred from homology"/>
<dbReference type="InterPro" id="IPR050361">
    <property type="entry name" value="MPP/UQCRC_Complex"/>
</dbReference>
<accession>B4SFE6</accession>
<dbReference type="GO" id="GO:0006508">
    <property type="term" value="P:proteolysis"/>
    <property type="evidence" value="ECO:0007669"/>
    <property type="project" value="InterPro"/>
</dbReference>
<dbReference type="InterPro" id="IPR007863">
    <property type="entry name" value="Peptidase_M16_C"/>
</dbReference>
<dbReference type="AlphaFoldDB" id="B4SFE6"/>
<evidence type="ECO:0000256" key="2">
    <source>
        <dbReference type="ARBA" id="ARBA00007261"/>
    </source>
</evidence>
<evidence type="ECO:0000256" key="1">
    <source>
        <dbReference type="ARBA" id="ARBA00001947"/>
    </source>
</evidence>
<dbReference type="InterPro" id="IPR001431">
    <property type="entry name" value="Pept_M16_Zn_BS"/>
</dbReference>
<comment type="cofactor">
    <cofactor evidence="1">
        <name>Zn(2+)</name>
        <dbReference type="ChEBI" id="CHEBI:29105"/>
    </cofactor>
</comment>
<dbReference type="EMBL" id="CP001110">
    <property type="protein sequence ID" value="ACF44725.1"/>
    <property type="molecule type" value="Genomic_DNA"/>
</dbReference>
<dbReference type="HOGENOM" id="CLU_009902_3_0_10"/>
<dbReference type="InterPro" id="IPR011765">
    <property type="entry name" value="Pept_M16_N"/>
</dbReference>
<dbReference type="SUPFAM" id="SSF63411">
    <property type="entry name" value="LuxS/MPP-like metallohydrolase"/>
    <property type="match status" value="2"/>
</dbReference>
<feature type="domain" description="Peptidase M16 N-terminal" evidence="4">
    <location>
        <begin position="29"/>
        <end position="175"/>
    </location>
</feature>
<dbReference type="RefSeq" id="WP_012509198.1">
    <property type="nucleotide sequence ID" value="NC_011060.1"/>
</dbReference>
<keyword evidence="7" id="KW-1185">Reference proteome</keyword>
<evidence type="ECO:0000313" key="6">
    <source>
        <dbReference type="EMBL" id="ACF44725.1"/>
    </source>
</evidence>
<dbReference type="InterPro" id="IPR011249">
    <property type="entry name" value="Metalloenz_LuxS/M16"/>
</dbReference>
<dbReference type="Pfam" id="PF05193">
    <property type="entry name" value="Peptidase_M16_C"/>
    <property type="match status" value="1"/>
</dbReference>
<evidence type="ECO:0000313" key="7">
    <source>
        <dbReference type="Proteomes" id="UP000002724"/>
    </source>
</evidence>
<sequence length="428" mass="48277">MKQESSSRQPSPFSEASVQQGVLTNGLRIITDTVPFVKSVTLGIQIDAGSRDDPKESPGLAHFIEHALFKGTKRRTYIDIARNIEKHGGYLDAYTTKEQTCIYLRCLPEHLEPSFDLLSDLVCDPVFPPEEIEKEKEVVIEEISSVNDTPEELIFEEFDLRSFPRHPLGTPILGTEKSVEAFSDENLKNFMRQHYIPQKMLITATGMVHHDEIMLLGERFLGKLREPSGNQYVRQPFLAEDYTPFTLTLKKRVCQAQIVLGTAIARHDPLFYSLMVLNSMLGNGMSSLLNLELREKRGLAYNVYSSITFFDDLTAMNIYAGTDSNKTKVTLELIRELLQSDALKQPDPEEVLAAKRKLLGSHIMGMEKMTRRMSQTASDLSYFGRYIEPEEKTAALEAVTAEDIAEAATRMLHDAPYSTLVYKPGKQG</sequence>
<dbReference type="KEGG" id="pph:Ppha_2563"/>
<dbReference type="GO" id="GO:0046872">
    <property type="term" value="F:metal ion binding"/>
    <property type="evidence" value="ECO:0007669"/>
    <property type="project" value="InterPro"/>
</dbReference>
<organism evidence="6 7">
    <name type="scientific">Pelodictyon phaeoclathratiforme (strain DSM 5477 / BU-1)</name>
    <dbReference type="NCBI Taxonomy" id="324925"/>
    <lineage>
        <taxon>Bacteria</taxon>
        <taxon>Pseudomonadati</taxon>
        <taxon>Chlorobiota</taxon>
        <taxon>Chlorobiia</taxon>
        <taxon>Chlorobiales</taxon>
        <taxon>Chlorobiaceae</taxon>
        <taxon>Chlorobium/Pelodictyon group</taxon>
        <taxon>Pelodictyon</taxon>
    </lineage>
</organism>
<comment type="similarity">
    <text evidence="2 3">Belongs to the peptidase M16 family.</text>
</comment>
<dbReference type="PROSITE" id="PS00143">
    <property type="entry name" value="INSULINASE"/>
    <property type="match status" value="1"/>
</dbReference>
<dbReference type="PANTHER" id="PTHR11851:SF49">
    <property type="entry name" value="MITOCHONDRIAL-PROCESSING PEPTIDASE SUBUNIT ALPHA"/>
    <property type="match status" value="1"/>
</dbReference>
<dbReference type="eggNOG" id="COG0612">
    <property type="taxonomic scope" value="Bacteria"/>
</dbReference>
<evidence type="ECO:0000256" key="3">
    <source>
        <dbReference type="RuleBase" id="RU004447"/>
    </source>
</evidence>
<gene>
    <name evidence="6" type="ordered locus">Ppha_2563</name>
</gene>
<reference evidence="6 7" key="1">
    <citation type="submission" date="2008-06" db="EMBL/GenBank/DDBJ databases">
        <title>Complete sequence of Pelodictyon phaeoclathratiforme BU-1.</title>
        <authorList>
            <consortium name="US DOE Joint Genome Institute"/>
            <person name="Lucas S."/>
            <person name="Copeland A."/>
            <person name="Lapidus A."/>
            <person name="Glavina del Rio T."/>
            <person name="Dalin E."/>
            <person name="Tice H."/>
            <person name="Bruce D."/>
            <person name="Goodwin L."/>
            <person name="Pitluck S."/>
            <person name="Schmutz J."/>
            <person name="Larimer F."/>
            <person name="Land M."/>
            <person name="Hauser L."/>
            <person name="Kyrpides N."/>
            <person name="Mikhailova N."/>
            <person name="Liu Z."/>
            <person name="Li T."/>
            <person name="Zhao F."/>
            <person name="Overmann J."/>
            <person name="Bryant D.A."/>
            <person name="Richardson P."/>
        </authorList>
    </citation>
    <scope>NUCLEOTIDE SEQUENCE [LARGE SCALE GENOMIC DNA]</scope>
    <source>
        <strain evidence="7">DSM 5477 / BU-1</strain>
    </source>
</reference>
<dbReference type="PANTHER" id="PTHR11851">
    <property type="entry name" value="METALLOPROTEASE"/>
    <property type="match status" value="1"/>
</dbReference>
<evidence type="ECO:0000259" key="4">
    <source>
        <dbReference type="Pfam" id="PF00675"/>
    </source>
</evidence>
<dbReference type="Gene3D" id="3.30.830.10">
    <property type="entry name" value="Metalloenzyme, LuxS/M16 peptidase-like"/>
    <property type="match status" value="2"/>
</dbReference>
<dbReference type="OrthoDB" id="9811314at2"/>
<evidence type="ECO:0000259" key="5">
    <source>
        <dbReference type="Pfam" id="PF05193"/>
    </source>
</evidence>
<dbReference type="STRING" id="324925.Ppha_2563"/>
<dbReference type="GO" id="GO:0004222">
    <property type="term" value="F:metalloendopeptidase activity"/>
    <property type="evidence" value="ECO:0007669"/>
    <property type="project" value="InterPro"/>
</dbReference>
<protein>
    <submittedName>
        <fullName evidence="6">Peptidase M16 domain protein</fullName>
    </submittedName>
</protein>